<feature type="active site" description="Proton donor/acceptor" evidence="4">
    <location>
        <position position="132"/>
    </location>
</feature>
<dbReference type="SUPFAM" id="SSF51569">
    <property type="entry name" value="Aldolase"/>
    <property type="match status" value="1"/>
</dbReference>
<evidence type="ECO:0000256" key="1">
    <source>
        <dbReference type="ARBA" id="ARBA00007592"/>
    </source>
</evidence>
<protein>
    <submittedName>
        <fullName evidence="6">4-hydroxy-tetrahydrodipicolinate synthase</fullName>
    </submittedName>
</protein>
<dbReference type="PANTHER" id="PTHR12128">
    <property type="entry name" value="DIHYDRODIPICOLINATE SYNTHASE"/>
    <property type="match status" value="1"/>
</dbReference>
<accession>A0A238ZZ52</accession>
<dbReference type="Pfam" id="PF00701">
    <property type="entry name" value="DHDPS"/>
    <property type="match status" value="1"/>
</dbReference>
<reference evidence="7" key="1">
    <citation type="submission" date="2017-06" db="EMBL/GenBank/DDBJ databases">
        <authorList>
            <person name="Varghese N."/>
            <person name="Submissions S."/>
        </authorList>
    </citation>
    <scope>NUCLEOTIDE SEQUENCE [LARGE SCALE GENOMIC DNA]</scope>
    <source>
        <strain evidence="7">Ca-68</strain>
    </source>
</reference>
<name>A0A238ZZ52_9PROT</name>
<dbReference type="PRINTS" id="PR00146">
    <property type="entry name" value="DHPICSNTHASE"/>
</dbReference>
<feature type="binding site" evidence="5">
    <location>
        <position position="45"/>
    </location>
    <ligand>
        <name>pyruvate</name>
        <dbReference type="ChEBI" id="CHEBI:15361"/>
    </ligand>
</feature>
<dbReference type="PANTHER" id="PTHR12128:SF66">
    <property type="entry name" value="4-HYDROXY-2-OXOGLUTARATE ALDOLASE, MITOCHONDRIAL"/>
    <property type="match status" value="1"/>
</dbReference>
<dbReference type="OrthoDB" id="199953at2"/>
<evidence type="ECO:0000313" key="6">
    <source>
        <dbReference type="EMBL" id="SNR88064.1"/>
    </source>
</evidence>
<evidence type="ECO:0000256" key="5">
    <source>
        <dbReference type="PIRSR" id="PIRSR001365-2"/>
    </source>
</evidence>
<evidence type="ECO:0000256" key="4">
    <source>
        <dbReference type="PIRSR" id="PIRSR001365-1"/>
    </source>
</evidence>
<evidence type="ECO:0000313" key="7">
    <source>
        <dbReference type="Proteomes" id="UP000198305"/>
    </source>
</evidence>
<keyword evidence="2 3" id="KW-0456">Lyase</keyword>
<evidence type="ECO:0000256" key="3">
    <source>
        <dbReference type="PIRNR" id="PIRNR001365"/>
    </source>
</evidence>
<dbReference type="RefSeq" id="WP_089375660.1">
    <property type="nucleotide sequence ID" value="NZ_FZOA01000006.1"/>
</dbReference>
<dbReference type="InterPro" id="IPR013785">
    <property type="entry name" value="Aldolase_TIM"/>
</dbReference>
<comment type="similarity">
    <text evidence="1 3">Belongs to the DapA family.</text>
</comment>
<dbReference type="CDD" id="cd00408">
    <property type="entry name" value="DHDPS-like"/>
    <property type="match status" value="1"/>
</dbReference>
<dbReference type="Proteomes" id="UP000198305">
    <property type="component" value="Unassembled WGS sequence"/>
</dbReference>
<keyword evidence="7" id="KW-1185">Reference proteome</keyword>
<organism evidence="6 7">
    <name type="scientific">Methylobacillus rhizosphaerae</name>
    <dbReference type="NCBI Taxonomy" id="551994"/>
    <lineage>
        <taxon>Bacteria</taxon>
        <taxon>Pseudomonadati</taxon>
        <taxon>Pseudomonadota</taxon>
        <taxon>Betaproteobacteria</taxon>
        <taxon>Nitrosomonadales</taxon>
        <taxon>Methylophilaceae</taxon>
        <taxon>Methylobacillus</taxon>
    </lineage>
</organism>
<dbReference type="Gene3D" id="3.20.20.70">
    <property type="entry name" value="Aldolase class I"/>
    <property type="match status" value="1"/>
</dbReference>
<dbReference type="EMBL" id="FZOA01000006">
    <property type="protein sequence ID" value="SNR88064.1"/>
    <property type="molecule type" value="Genomic_DNA"/>
</dbReference>
<dbReference type="AlphaFoldDB" id="A0A238ZZ52"/>
<sequence length="297" mass="32533">MRFSGLSAFPLTPMNESGIQEQVFTQLIDRLTKARVDSIGVLGSTGSYPYLTRHERAQVTQLALRHACGIPVMVGIGALRTRDVLDLAEDAQKAGANAVMLAPVSYQTLTDQEVYGLYETVSTSLSIPLCVYDNPATTHFSFSDELFSQIAQLPQVKSIKMSPLTGDHTSAKNRVDNLRKLLPAHVSIGVSGDWGGLTGLKAGCDIWYSAIGGLFPETILGITRDVQMGEYDLAEQFANDLIPIWELFRRHGSIRVIATAAEILGVTDHFPLPHPLRPLGEEDRFLLKAILQELELS</sequence>
<dbReference type="PIRSF" id="PIRSF001365">
    <property type="entry name" value="DHDPS"/>
    <property type="match status" value="1"/>
</dbReference>
<proteinExistence type="inferred from homology"/>
<dbReference type="InterPro" id="IPR002220">
    <property type="entry name" value="DapA-like"/>
</dbReference>
<evidence type="ECO:0000256" key="2">
    <source>
        <dbReference type="ARBA" id="ARBA00023239"/>
    </source>
</evidence>
<gene>
    <name evidence="6" type="ORF">SAMN05192560_1552</name>
</gene>
<feature type="active site" description="Schiff-base intermediate with substrate" evidence="4">
    <location>
        <position position="160"/>
    </location>
</feature>
<dbReference type="SMART" id="SM01130">
    <property type="entry name" value="DHDPS"/>
    <property type="match status" value="1"/>
</dbReference>
<dbReference type="GO" id="GO:0008840">
    <property type="term" value="F:4-hydroxy-tetrahydrodipicolinate synthase activity"/>
    <property type="evidence" value="ECO:0007669"/>
    <property type="project" value="TreeGrafter"/>
</dbReference>